<evidence type="ECO:0000256" key="3">
    <source>
        <dbReference type="ARBA" id="ARBA00022630"/>
    </source>
</evidence>
<evidence type="ECO:0000313" key="7">
    <source>
        <dbReference type="EMBL" id="GAA4981577.1"/>
    </source>
</evidence>
<evidence type="ECO:0000313" key="8">
    <source>
        <dbReference type="Proteomes" id="UP001500466"/>
    </source>
</evidence>
<keyword evidence="5" id="KW-0560">Oxidoreductase</keyword>
<comment type="similarity">
    <text evidence="2">Belongs to the acyl-CoA dehydrogenase family.</text>
</comment>
<keyword evidence="4" id="KW-0274">FAD</keyword>
<sequence length="336" mass="35120">MTDNARELRGLVADVVDDVPLDERGSDRLWATLRDLGLPLVGVDEARGGSGGTFADLVVVVRALAERAVGLPVGESALSAWVLAHDHEVGGVDTTLAFALDGEYREDMSVLRIPGVPWLRRSGGVVVYRGGDDASFVETGEDPRIDEAENLAGEPRDTLSIVGTAGTPLPSAPPMPDVRGRHTVLRAAAVAGAAEGAYRLTRDYVMQREQFGKPLARIPAVAAGLAGMKVAIVRLDAALARAVDRHAADAGAALPARLGAAAAAAVVAAETASVCARTAHQLHGAMGVTREYPLHHYTKRLWAWPGEVGSETHSAEYLGARALAGGEAAVWDELTA</sequence>
<dbReference type="SUPFAM" id="SSF56645">
    <property type="entry name" value="Acyl-CoA dehydrogenase NM domain-like"/>
    <property type="match status" value="1"/>
</dbReference>
<keyword evidence="8" id="KW-1185">Reference proteome</keyword>
<feature type="domain" description="Acyl-CoA dehydrogenase/oxidase C-terminal" evidence="6">
    <location>
        <begin position="186"/>
        <end position="299"/>
    </location>
</feature>
<keyword evidence="3" id="KW-0285">Flavoprotein</keyword>
<dbReference type="InterPro" id="IPR009075">
    <property type="entry name" value="AcylCo_DH/oxidase_C"/>
</dbReference>
<evidence type="ECO:0000256" key="1">
    <source>
        <dbReference type="ARBA" id="ARBA00001974"/>
    </source>
</evidence>
<evidence type="ECO:0000256" key="4">
    <source>
        <dbReference type="ARBA" id="ARBA00022827"/>
    </source>
</evidence>
<dbReference type="InterPro" id="IPR009100">
    <property type="entry name" value="AcylCoA_DH/oxidase_NM_dom_sf"/>
</dbReference>
<evidence type="ECO:0000256" key="2">
    <source>
        <dbReference type="ARBA" id="ARBA00009347"/>
    </source>
</evidence>
<dbReference type="RefSeq" id="WP_345678732.1">
    <property type="nucleotide sequence ID" value="NZ_BAABHS010000024.1"/>
</dbReference>
<dbReference type="Pfam" id="PF00441">
    <property type="entry name" value="Acyl-CoA_dh_1"/>
    <property type="match status" value="1"/>
</dbReference>
<dbReference type="SUPFAM" id="SSF47203">
    <property type="entry name" value="Acyl-CoA dehydrogenase C-terminal domain-like"/>
    <property type="match status" value="1"/>
</dbReference>
<proteinExistence type="inferred from homology"/>
<accession>A0ABP9HXG9</accession>
<reference evidence="8" key="1">
    <citation type="journal article" date="2019" name="Int. J. Syst. Evol. Microbiol.">
        <title>The Global Catalogue of Microorganisms (GCM) 10K type strain sequencing project: providing services to taxonomists for standard genome sequencing and annotation.</title>
        <authorList>
            <consortium name="The Broad Institute Genomics Platform"/>
            <consortium name="The Broad Institute Genome Sequencing Center for Infectious Disease"/>
            <person name="Wu L."/>
            <person name="Ma J."/>
        </authorList>
    </citation>
    <scope>NUCLEOTIDE SEQUENCE [LARGE SCALE GENOMIC DNA]</scope>
    <source>
        <strain evidence="8">JCM 17986</strain>
    </source>
</reference>
<protein>
    <submittedName>
        <fullName evidence="7">Acyl-CoA dehydrogenase family protein</fullName>
    </submittedName>
</protein>
<name>A0ABP9HXG9_9ACTN</name>
<organism evidence="7 8">
    <name type="scientific">Yinghuangia aomiensis</name>
    <dbReference type="NCBI Taxonomy" id="676205"/>
    <lineage>
        <taxon>Bacteria</taxon>
        <taxon>Bacillati</taxon>
        <taxon>Actinomycetota</taxon>
        <taxon>Actinomycetes</taxon>
        <taxon>Kitasatosporales</taxon>
        <taxon>Streptomycetaceae</taxon>
        <taxon>Yinghuangia</taxon>
    </lineage>
</organism>
<evidence type="ECO:0000256" key="5">
    <source>
        <dbReference type="ARBA" id="ARBA00023002"/>
    </source>
</evidence>
<dbReference type="InterPro" id="IPR037069">
    <property type="entry name" value="AcylCoA_DH/ox_N_sf"/>
</dbReference>
<evidence type="ECO:0000259" key="6">
    <source>
        <dbReference type="Pfam" id="PF00441"/>
    </source>
</evidence>
<gene>
    <name evidence="7" type="ORF">GCM10023205_58580</name>
</gene>
<comment type="caution">
    <text evidence="7">The sequence shown here is derived from an EMBL/GenBank/DDBJ whole genome shotgun (WGS) entry which is preliminary data.</text>
</comment>
<dbReference type="EMBL" id="BAABHS010000024">
    <property type="protein sequence ID" value="GAA4981577.1"/>
    <property type="molecule type" value="Genomic_DNA"/>
</dbReference>
<dbReference type="Proteomes" id="UP001500466">
    <property type="component" value="Unassembled WGS sequence"/>
</dbReference>
<dbReference type="Gene3D" id="1.10.540.10">
    <property type="entry name" value="Acyl-CoA dehydrogenase/oxidase, N-terminal domain"/>
    <property type="match status" value="1"/>
</dbReference>
<dbReference type="PANTHER" id="PTHR43884">
    <property type="entry name" value="ACYL-COA DEHYDROGENASE"/>
    <property type="match status" value="1"/>
</dbReference>
<dbReference type="PANTHER" id="PTHR43884:SF20">
    <property type="entry name" value="ACYL-COA DEHYDROGENASE FADE28"/>
    <property type="match status" value="1"/>
</dbReference>
<dbReference type="Gene3D" id="1.20.140.10">
    <property type="entry name" value="Butyryl-CoA Dehydrogenase, subunit A, domain 3"/>
    <property type="match status" value="1"/>
</dbReference>
<dbReference type="InterPro" id="IPR036250">
    <property type="entry name" value="AcylCo_DH-like_C"/>
</dbReference>
<comment type="cofactor">
    <cofactor evidence="1">
        <name>FAD</name>
        <dbReference type="ChEBI" id="CHEBI:57692"/>
    </cofactor>
</comment>